<evidence type="ECO:0000313" key="3">
    <source>
        <dbReference type="Proteomes" id="UP001209318"/>
    </source>
</evidence>
<keyword evidence="1" id="KW-0812">Transmembrane</keyword>
<accession>A0AAE3IUB2</accession>
<comment type="caution">
    <text evidence="2">The sequence shown here is derived from an EMBL/GenBank/DDBJ whole genome shotgun (WGS) entry which is preliminary data.</text>
</comment>
<keyword evidence="3" id="KW-1185">Reference proteome</keyword>
<organism evidence="2 3">
    <name type="scientific">Perspicuibacillus lycopersici</name>
    <dbReference type="NCBI Taxonomy" id="1325689"/>
    <lineage>
        <taxon>Bacteria</taxon>
        <taxon>Bacillati</taxon>
        <taxon>Bacillota</taxon>
        <taxon>Bacilli</taxon>
        <taxon>Bacillales</taxon>
        <taxon>Bacillaceae</taxon>
        <taxon>Perspicuibacillus</taxon>
    </lineage>
</organism>
<keyword evidence="1" id="KW-1133">Transmembrane helix</keyword>
<dbReference type="AlphaFoldDB" id="A0AAE3IUB2"/>
<reference evidence="2" key="1">
    <citation type="submission" date="2022-10" db="EMBL/GenBank/DDBJ databases">
        <title>Description of Fervidibacillus gen. nov. in the family Fervidibacillaceae fam. nov. with two species, Fervidibacillus albus sp. nov., and Fervidibacillus halotolerans sp. nov., isolated from tidal flat sediments.</title>
        <authorList>
            <person name="Kwon K.K."/>
            <person name="Yang S.-H."/>
        </authorList>
    </citation>
    <scope>NUCLEOTIDE SEQUENCE</scope>
    <source>
        <strain evidence="2">JCM 19140</strain>
    </source>
</reference>
<evidence type="ECO:0008006" key="4">
    <source>
        <dbReference type="Google" id="ProtNLM"/>
    </source>
</evidence>
<keyword evidence="1" id="KW-0472">Membrane</keyword>
<protein>
    <recommendedName>
        <fullName evidence="4">GerMN domain-containing protein</fullName>
    </recommendedName>
</protein>
<proteinExistence type="predicted"/>
<dbReference type="RefSeq" id="WP_263072982.1">
    <property type="nucleotide sequence ID" value="NZ_JAOUSF010000003.1"/>
</dbReference>
<dbReference type="Proteomes" id="UP001209318">
    <property type="component" value="Unassembled WGS sequence"/>
</dbReference>
<evidence type="ECO:0000313" key="2">
    <source>
        <dbReference type="EMBL" id="MCU9613743.1"/>
    </source>
</evidence>
<feature type="transmembrane region" description="Helical" evidence="1">
    <location>
        <begin position="52"/>
        <end position="75"/>
    </location>
</feature>
<name>A0AAE3IUB2_9BACI</name>
<gene>
    <name evidence="2" type="ORF">OEV98_09230</name>
</gene>
<evidence type="ECO:0000256" key="1">
    <source>
        <dbReference type="SAM" id="Phobius"/>
    </source>
</evidence>
<dbReference type="EMBL" id="JAOUSF010000003">
    <property type="protein sequence ID" value="MCU9613743.1"/>
    <property type="molecule type" value="Genomic_DNA"/>
</dbReference>
<sequence>MKKNPMSDSEIAELLHQLPSVKDHRSMHEVYKNIENQLEQEKSYPVKKKKKLFLLPALATVAVLFLAIFLGSTLIEPNELYNIAEDVQMERGQSLEEKTSLPLDSQDTANGMERKEFGSFSSSKEEQKSILYEENPMRLSIYPNEFADDQLVVTLGLPDQNVQNVVPVSILVMKQDGKTWLDYYQDVMNSIDEELLGFAEYYPYQGELSLSEEGNVELNLMENHSYDLSSTTESIFFRSLDVFRNQKISSVILKQNASPADFSHTGDIHGEYAIPSLAKTGYFLFEANDYLYLAPGPERYEKIEDALNAMRNEISTHNLLPSIPESIDFSINDGQLGQLIIRINDQSKLVDNEETARFIDAVLLTAKDFGYQTVSFDNARIQEVGKFNLENPIEVPIGANLIGEVE</sequence>